<name>A0A498R9Y1_9FIRM</name>
<evidence type="ECO:0000259" key="1">
    <source>
        <dbReference type="PROSITE" id="PS51819"/>
    </source>
</evidence>
<dbReference type="GO" id="GO:0051213">
    <property type="term" value="F:dioxygenase activity"/>
    <property type="evidence" value="ECO:0007669"/>
    <property type="project" value="UniProtKB-KW"/>
</dbReference>
<dbReference type="InterPro" id="IPR029068">
    <property type="entry name" value="Glyas_Bleomycin-R_OHBP_Dase"/>
</dbReference>
<dbReference type="RefSeq" id="WP_122629250.1">
    <property type="nucleotide sequence ID" value="NZ_UPPP01000088.1"/>
</dbReference>
<dbReference type="Pfam" id="PF00903">
    <property type="entry name" value="Glyoxalase"/>
    <property type="match status" value="1"/>
</dbReference>
<reference evidence="2 3" key="1">
    <citation type="submission" date="2018-06" db="EMBL/GenBank/DDBJ databases">
        <authorList>
            <person name="Strepis N."/>
        </authorList>
    </citation>
    <scope>NUCLEOTIDE SEQUENCE [LARGE SCALE GENOMIC DNA]</scope>
    <source>
        <strain evidence="2">LUCI</strain>
    </source>
</reference>
<dbReference type="PROSITE" id="PS51819">
    <property type="entry name" value="VOC"/>
    <property type="match status" value="1"/>
</dbReference>
<accession>A0A498R9Y1</accession>
<feature type="domain" description="VOC" evidence="1">
    <location>
        <begin position="2"/>
        <end position="126"/>
    </location>
</feature>
<sequence>MKIAHMALWVRDLEAMKQFYTVSLDGLANAKYYNPKSKFSSYFITFAGEAKLEIMHRPEAEDAAAPSLYGYAHLAFAAGGREQVDLLTERLRQAGCTIVSEPRVTGDGFYESCILDPEGNRVEITD</sequence>
<keyword evidence="2" id="KW-0223">Dioxygenase</keyword>
<evidence type="ECO:0000313" key="2">
    <source>
        <dbReference type="EMBL" id="VBB08344.1"/>
    </source>
</evidence>
<evidence type="ECO:0000313" key="3">
    <source>
        <dbReference type="Proteomes" id="UP000277811"/>
    </source>
</evidence>
<dbReference type="InterPro" id="IPR037523">
    <property type="entry name" value="VOC_core"/>
</dbReference>
<dbReference type="AlphaFoldDB" id="A0A498R9Y1"/>
<dbReference type="EMBL" id="UPPP01000088">
    <property type="protein sequence ID" value="VBB08344.1"/>
    <property type="molecule type" value="Genomic_DNA"/>
</dbReference>
<dbReference type="InterPro" id="IPR051332">
    <property type="entry name" value="Fosfomycin_Res_Enzymes"/>
</dbReference>
<keyword evidence="2" id="KW-0560">Oxidoreductase</keyword>
<organism evidence="2 3">
    <name type="scientific">Lucifera butyrica</name>
    <dbReference type="NCBI Taxonomy" id="1351585"/>
    <lineage>
        <taxon>Bacteria</taxon>
        <taxon>Bacillati</taxon>
        <taxon>Bacillota</taxon>
        <taxon>Negativicutes</taxon>
        <taxon>Veillonellales</taxon>
        <taxon>Veillonellaceae</taxon>
        <taxon>Lucifera</taxon>
    </lineage>
</organism>
<dbReference type="InterPro" id="IPR004360">
    <property type="entry name" value="Glyas_Fos-R_dOase_dom"/>
</dbReference>
<protein>
    <submittedName>
        <fullName evidence="2">Glyoxalase/bleomycin resistance protein/dihydroxybiphenyl dioxygenase</fullName>
    </submittedName>
</protein>
<dbReference type="Proteomes" id="UP000277811">
    <property type="component" value="Unassembled WGS sequence"/>
</dbReference>
<dbReference type="PANTHER" id="PTHR36113:SF1">
    <property type="entry name" value="GLYOXALASE_BLEOMYCIN RESISTANCE PROTEIN_DIOXYGENASE"/>
    <property type="match status" value="1"/>
</dbReference>
<dbReference type="PANTHER" id="PTHR36113">
    <property type="entry name" value="LYASE, PUTATIVE-RELATED-RELATED"/>
    <property type="match status" value="1"/>
</dbReference>
<dbReference type="SUPFAM" id="SSF54593">
    <property type="entry name" value="Glyoxalase/Bleomycin resistance protein/Dihydroxybiphenyl dioxygenase"/>
    <property type="match status" value="1"/>
</dbReference>
<dbReference type="Gene3D" id="3.10.180.10">
    <property type="entry name" value="2,3-Dihydroxybiphenyl 1,2-Dioxygenase, domain 1"/>
    <property type="match status" value="1"/>
</dbReference>
<dbReference type="OrthoDB" id="9789012at2"/>
<gene>
    <name evidence="2" type="ORF">LUCI_3616</name>
</gene>
<keyword evidence="3" id="KW-1185">Reference proteome</keyword>
<proteinExistence type="predicted"/>